<feature type="transmembrane region" description="Helical" evidence="4">
    <location>
        <begin position="25"/>
        <end position="44"/>
    </location>
</feature>
<gene>
    <name evidence="6" type="ORF">GCM10017579_42050</name>
</gene>
<feature type="transmembrane region" description="Helical" evidence="4">
    <location>
        <begin position="133"/>
        <end position="152"/>
    </location>
</feature>
<dbReference type="InterPro" id="IPR036890">
    <property type="entry name" value="HATPase_C_sf"/>
</dbReference>
<keyword evidence="1" id="KW-0808">Transferase</keyword>
<evidence type="ECO:0000256" key="2">
    <source>
        <dbReference type="ARBA" id="ARBA00022777"/>
    </source>
</evidence>
<evidence type="ECO:0000313" key="6">
    <source>
        <dbReference type="EMBL" id="GLJ70169.1"/>
    </source>
</evidence>
<dbReference type="GO" id="GO:0016301">
    <property type="term" value="F:kinase activity"/>
    <property type="evidence" value="ECO:0007669"/>
    <property type="project" value="UniProtKB-KW"/>
</dbReference>
<dbReference type="PANTHER" id="PTHR24421:SF63">
    <property type="entry name" value="SENSOR HISTIDINE KINASE DESK"/>
    <property type="match status" value="1"/>
</dbReference>
<reference evidence="6" key="2">
    <citation type="submission" date="2023-01" db="EMBL/GenBank/DDBJ databases">
        <authorList>
            <person name="Sun Q."/>
            <person name="Evtushenko L."/>
        </authorList>
    </citation>
    <scope>NUCLEOTIDE SEQUENCE</scope>
    <source>
        <strain evidence="6">VKM Ac-1246</strain>
    </source>
</reference>
<dbReference type="SUPFAM" id="SSF55874">
    <property type="entry name" value="ATPase domain of HSP90 chaperone/DNA topoisomerase II/histidine kinase"/>
    <property type="match status" value="1"/>
</dbReference>
<comment type="caution">
    <text evidence="6">The sequence shown here is derived from an EMBL/GenBank/DDBJ whole genome shotgun (WGS) entry which is preliminary data.</text>
</comment>
<dbReference type="Gene3D" id="3.30.565.10">
    <property type="entry name" value="Histidine kinase-like ATPase, C-terminal domain"/>
    <property type="match status" value="1"/>
</dbReference>
<keyword evidence="3" id="KW-0902">Two-component regulatory system</keyword>
<dbReference type="Gene3D" id="1.20.5.1930">
    <property type="match status" value="1"/>
</dbReference>
<dbReference type="EMBL" id="BSEL01000010">
    <property type="protein sequence ID" value="GLJ70169.1"/>
    <property type="molecule type" value="Genomic_DNA"/>
</dbReference>
<evidence type="ECO:0000256" key="3">
    <source>
        <dbReference type="ARBA" id="ARBA00023012"/>
    </source>
</evidence>
<keyword evidence="4" id="KW-1133">Transmembrane helix</keyword>
<dbReference type="InterPro" id="IPR050482">
    <property type="entry name" value="Sensor_HK_TwoCompSys"/>
</dbReference>
<feature type="transmembrane region" description="Helical" evidence="4">
    <location>
        <begin position="95"/>
        <end position="121"/>
    </location>
</feature>
<feature type="transmembrane region" description="Helical" evidence="4">
    <location>
        <begin position="56"/>
        <end position="75"/>
    </location>
</feature>
<protein>
    <submittedName>
        <fullName evidence="6">Two-component sensor histidine kinase</fullName>
    </submittedName>
</protein>
<evidence type="ECO:0000256" key="4">
    <source>
        <dbReference type="SAM" id="Phobius"/>
    </source>
</evidence>
<dbReference type="PANTHER" id="PTHR24421">
    <property type="entry name" value="NITRATE/NITRITE SENSOR PROTEIN NARX-RELATED"/>
    <property type="match status" value="1"/>
</dbReference>
<dbReference type="CDD" id="cd16917">
    <property type="entry name" value="HATPase_UhpB-NarQ-NarX-like"/>
    <property type="match status" value="1"/>
</dbReference>
<dbReference type="Proteomes" id="UP001142292">
    <property type="component" value="Unassembled WGS sequence"/>
</dbReference>
<sequence>MSYMNTSQEPGLAPGSEPARGSARWAILGPGFAFFWLFFLLNPLHAGWLARDTPEGVLGFAATIVFAAVYMLIWMRARRLFRVVQQPPPQLVAPYLAALGVLASVMIGTLGEVGMASLVYLAVACVMTLPPRIVLVPIVCIAVGVACTGLVPGWGSQIGTAFGVCAASAAMFGVRSVIQRNIALLSAQHENTRLALADERNRFARDLHDILGHSLTVITVKAELAQRLVDTAPERAKAELADLERLSRDALADVRRAVEGYRELTLPGELARARAALEAAGIEPVLPQSADEVPSGLRELFAWTIREGVTNVIRHSGALRCEITLTPTSVTVHDDGHGAGDARAGSGLAGLRERAEAMGAVLTTRTSSGFDLVMTADLAAAERKVSS</sequence>
<evidence type="ECO:0000256" key="1">
    <source>
        <dbReference type="ARBA" id="ARBA00022679"/>
    </source>
</evidence>
<feature type="domain" description="Signal transduction histidine kinase subgroup 3 dimerisation and phosphoacceptor" evidence="5">
    <location>
        <begin position="199"/>
        <end position="264"/>
    </location>
</feature>
<keyword evidence="7" id="KW-1185">Reference proteome</keyword>
<dbReference type="Pfam" id="PF07730">
    <property type="entry name" value="HisKA_3"/>
    <property type="match status" value="1"/>
</dbReference>
<dbReference type="InterPro" id="IPR011712">
    <property type="entry name" value="Sig_transdc_His_kin_sub3_dim/P"/>
</dbReference>
<organism evidence="6 7">
    <name type="scientific">Nocardioides luteus</name>
    <dbReference type="NCBI Taxonomy" id="1844"/>
    <lineage>
        <taxon>Bacteria</taxon>
        <taxon>Bacillati</taxon>
        <taxon>Actinomycetota</taxon>
        <taxon>Actinomycetes</taxon>
        <taxon>Propionibacteriales</taxon>
        <taxon>Nocardioidaceae</taxon>
        <taxon>Nocardioides</taxon>
    </lineage>
</organism>
<proteinExistence type="predicted"/>
<keyword evidence="4" id="KW-0812">Transmembrane</keyword>
<keyword evidence="2 6" id="KW-0418">Kinase</keyword>
<reference evidence="6" key="1">
    <citation type="journal article" date="2014" name="Int. J. Syst. Evol. Microbiol.">
        <title>Complete genome of a new Firmicutes species belonging to the dominant human colonic microbiota ('Ruminococcus bicirculans') reveals two chromosomes and a selective capacity to utilize plant glucans.</title>
        <authorList>
            <consortium name="NISC Comparative Sequencing Program"/>
            <person name="Wegmann U."/>
            <person name="Louis P."/>
            <person name="Goesmann A."/>
            <person name="Henrissat B."/>
            <person name="Duncan S.H."/>
            <person name="Flint H.J."/>
        </authorList>
    </citation>
    <scope>NUCLEOTIDE SEQUENCE</scope>
    <source>
        <strain evidence="6">VKM Ac-1246</strain>
    </source>
</reference>
<keyword evidence="4" id="KW-0472">Membrane</keyword>
<name>A0ABQ5T3W7_9ACTN</name>
<evidence type="ECO:0000259" key="5">
    <source>
        <dbReference type="Pfam" id="PF07730"/>
    </source>
</evidence>
<accession>A0ABQ5T3W7</accession>
<evidence type="ECO:0000313" key="7">
    <source>
        <dbReference type="Proteomes" id="UP001142292"/>
    </source>
</evidence>